<dbReference type="GO" id="GO:0003735">
    <property type="term" value="F:structural constituent of ribosome"/>
    <property type="evidence" value="ECO:0007669"/>
    <property type="project" value="InterPro"/>
</dbReference>
<comment type="caution">
    <text evidence="7">The sequence shown here is derived from an EMBL/GenBank/DDBJ whole genome shotgun (WGS) entry which is preliminary data.</text>
</comment>
<dbReference type="InterPro" id="IPR021131">
    <property type="entry name" value="Ribosomal_uL15/eL18"/>
</dbReference>
<dbReference type="AlphaFoldDB" id="A0A1F5NYB2"/>
<dbReference type="GO" id="GO:0019843">
    <property type="term" value="F:rRNA binding"/>
    <property type="evidence" value="ECO:0007669"/>
    <property type="project" value="UniProtKB-UniRule"/>
</dbReference>
<evidence type="ECO:0000256" key="4">
    <source>
        <dbReference type="HAMAP-Rule" id="MF_01341"/>
    </source>
</evidence>
<keyword evidence="3 4" id="KW-0687">Ribonucleoprotein</keyword>
<organism evidence="7 8">
    <name type="scientific">Candidatus Doudnabacteria bacterium RIFCSPHIGHO2_01_FULL_49_9</name>
    <dbReference type="NCBI Taxonomy" id="1817827"/>
    <lineage>
        <taxon>Bacteria</taxon>
        <taxon>Candidatus Doudnaibacteriota</taxon>
    </lineage>
</organism>
<keyword evidence="4" id="KW-0699">rRNA-binding</keyword>
<protein>
    <recommendedName>
        <fullName evidence="4">Large ribosomal subunit protein uL15</fullName>
    </recommendedName>
</protein>
<dbReference type="Proteomes" id="UP000176339">
    <property type="component" value="Unassembled WGS sequence"/>
</dbReference>
<dbReference type="Gene3D" id="3.100.10.10">
    <property type="match status" value="1"/>
</dbReference>
<evidence type="ECO:0000259" key="6">
    <source>
        <dbReference type="Pfam" id="PF00828"/>
    </source>
</evidence>
<feature type="compositionally biased region" description="Gly residues" evidence="5">
    <location>
        <begin position="22"/>
        <end position="35"/>
    </location>
</feature>
<sequence>MLTLSNLKPKIKKLPRVRRGRGLGSGRGAYSGRGIKGQKARTGGNIRPGFEGGRMPLIRQMPKRKGFHSPHPRSQIVSLGLVAKIFADGATVSPKTLTEKGLIQSNRQSVKIVDKTAITRKFIFEDIHFTAGAKEQILKAGGIIKQGKPANNV</sequence>
<evidence type="ECO:0000256" key="1">
    <source>
        <dbReference type="ARBA" id="ARBA00007320"/>
    </source>
</evidence>
<dbReference type="InterPro" id="IPR005749">
    <property type="entry name" value="Ribosomal_uL15_bac-type"/>
</dbReference>
<dbReference type="Pfam" id="PF00828">
    <property type="entry name" value="Ribosomal_L27A"/>
    <property type="match status" value="1"/>
</dbReference>
<accession>A0A1F5NYB2</accession>
<dbReference type="GO" id="GO:0006412">
    <property type="term" value="P:translation"/>
    <property type="evidence" value="ECO:0007669"/>
    <property type="project" value="UniProtKB-UniRule"/>
</dbReference>
<evidence type="ECO:0000256" key="5">
    <source>
        <dbReference type="SAM" id="MobiDB-lite"/>
    </source>
</evidence>
<feature type="domain" description="Large ribosomal subunit protein uL15/eL18" evidence="6">
    <location>
        <begin position="77"/>
        <end position="144"/>
    </location>
</feature>
<evidence type="ECO:0000256" key="3">
    <source>
        <dbReference type="ARBA" id="ARBA00023274"/>
    </source>
</evidence>
<evidence type="ECO:0000256" key="2">
    <source>
        <dbReference type="ARBA" id="ARBA00022980"/>
    </source>
</evidence>
<dbReference type="HAMAP" id="MF_01341">
    <property type="entry name" value="Ribosomal_uL15"/>
    <property type="match status" value="1"/>
</dbReference>
<dbReference type="SUPFAM" id="SSF52080">
    <property type="entry name" value="Ribosomal proteins L15p and L18e"/>
    <property type="match status" value="1"/>
</dbReference>
<dbReference type="InterPro" id="IPR030878">
    <property type="entry name" value="Ribosomal_uL15"/>
</dbReference>
<dbReference type="InterPro" id="IPR036227">
    <property type="entry name" value="Ribosomal_uL15/eL18_sf"/>
</dbReference>
<comment type="function">
    <text evidence="4">Binds to the 23S rRNA.</text>
</comment>
<proteinExistence type="inferred from homology"/>
<feature type="region of interest" description="Disordered" evidence="5">
    <location>
        <begin position="18"/>
        <end position="55"/>
    </location>
</feature>
<reference evidence="7 8" key="1">
    <citation type="journal article" date="2016" name="Nat. Commun.">
        <title>Thousands of microbial genomes shed light on interconnected biogeochemical processes in an aquifer system.</title>
        <authorList>
            <person name="Anantharaman K."/>
            <person name="Brown C.T."/>
            <person name="Hug L.A."/>
            <person name="Sharon I."/>
            <person name="Castelle C.J."/>
            <person name="Probst A.J."/>
            <person name="Thomas B.C."/>
            <person name="Singh A."/>
            <person name="Wilkins M.J."/>
            <person name="Karaoz U."/>
            <person name="Brodie E.L."/>
            <person name="Williams K.H."/>
            <person name="Hubbard S.S."/>
            <person name="Banfield J.F."/>
        </authorList>
    </citation>
    <scope>NUCLEOTIDE SEQUENCE [LARGE SCALE GENOMIC DNA]</scope>
</reference>
<dbReference type="PANTHER" id="PTHR12934">
    <property type="entry name" value="50S RIBOSOMAL PROTEIN L15"/>
    <property type="match status" value="1"/>
</dbReference>
<dbReference type="GO" id="GO:0022625">
    <property type="term" value="C:cytosolic large ribosomal subunit"/>
    <property type="evidence" value="ECO:0007669"/>
    <property type="project" value="TreeGrafter"/>
</dbReference>
<keyword evidence="4" id="KW-0694">RNA-binding</keyword>
<name>A0A1F5NYB2_9BACT</name>
<dbReference type="PANTHER" id="PTHR12934:SF11">
    <property type="entry name" value="LARGE RIBOSOMAL SUBUNIT PROTEIN UL15M"/>
    <property type="match status" value="1"/>
</dbReference>
<comment type="similarity">
    <text evidence="1 4">Belongs to the universal ribosomal protein uL15 family.</text>
</comment>
<dbReference type="NCBIfam" id="TIGR01071">
    <property type="entry name" value="rplO_bact"/>
    <property type="match status" value="1"/>
</dbReference>
<comment type="subunit">
    <text evidence="4">Part of the 50S ribosomal subunit.</text>
</comment>
<keyword evidence="2 4" id="KW-0689">Ribosomal protein</keyword>
<dbReference type="EMBL" id="MFEN01000068">
    <property type="protein sequence ID" value="OGE82583.1"/>
    <property type="molecule type" value="Genomic_DNA"/>
</dbReference>
<gene>
    <name evidence="4" type="primary">rplO</name>
    <name evidence="7" type="ORF">A2846_00460</name>
</gene>
<evidence type="ECO:0000313" key="8">
    <source>
        <dbReference type="Proteomes" id="UP000176339"/>
    </source>
</evidence>
<evidence type="ECO:0000313" key="7">
    <source>
        <dbReference type="EMBL" id="OGE82583.1"/>
    </source>
</evidence>